<name>A0A4U0TJE8_9PEZI</name>
<organism evidence="2 3">
    <name type="scientific">Salinomyces thailandicus</name>
    <dbReference type="NCBI Taxonomy" id="706561"/>
    <lineage>
        <taxon>Eukaryota</taxon>
        <taxon>Fungi</taxon>
        <taxon>Dikarya</taxon>
        <taxon>Ascomycota</taxon>
        <taxon>Pezizomycotina</taxon>
        <taxon>Dothideomycetes</taxon>
        <taxon>Dothideomycetidae</taxon>
        <taxon>Mycosphaerellales</taxon>
        <taxon>Teratosphaeriaceae</taxon>
        <taxon>Salinomyces</taxon>
    </lineage>
</organism>
<dbReference type="InterPro" id="IPR023631">
    <property type="entry name" value="Amidase_dom"/>
</dbReference>
<gene>
    <name evidence="2" type="ORF">B0A50_08572</name>
</gene>
<accession>A0A4U0TJE8</accession>
<dbReference type="InterPro" id="IPR000120">
    <property type="entry name" value="Amidase"/>
</dbReference>
<proteinExistence type="predicted"/>
<dbReference type="Gene3D" id="3.90.1300.10">
    <property type="entry name" value="Amidase signature (AS) domain"/>
    <property type="match status" value="1"/>
</dbReference>
<keyword evidence="3" id="KW-1185">Reference proteome</keyword>
<dbReference type="SUPFAM" id="SSF75304">
    <property type="entry name" value="Amidase signature (AS) enzymes"/>
    <property type="match status" value="1"/>
</dbReference>
<evidence type="ECO:0000313" key="3">
    <source>
        <dbReference type="Proteomes" id="UP000308549"/>
    </source>
</evidence>
<reference evidence="2 3" key="1">
    <citation type="submission" date="2017-03" db="EMBL/GenBank/DDBJ databases">
        <title>Genomes of endolithic fungi from Antarctica.</title>
        <authorList>
            <person name="Coleine C."/>
            <person name="Masonjones S."/>
            <person name="Stajich J.E."/>
        </authorList>
    </citation>
    <scope>NUCLEOTIDE SEQUENCE [LARGE SCALE GENOMIC DNA]</scope>
    <source>
        <strain evidence="2 3">CCFEE 6315</strain>
    </source>
</reference>
<evidence type="ECO:0000259" key="1">
    <source>
        <dbReference type="Pfam" id="PF01425"/>
    </source>
</evidence>
<dbReference type="OrthoDB" id="1879366at2759"/>
<dbReference type="EMBL" id="NAJL01000093">
    <property type="protein sequence ID" value="TKA21924.1"/>
    <property type="molecule type" value="Genomic_DNA"/>
</dbReference>
<sequence>MSVVTLGEDAPRLAPEEIHTLSSKAGLKIRADHVDDFGRLLGALDQSVQSILDDEDYYPKPDLEKYPRTDICYALDSPEKSDKGGWASKCNFKCVSPTSKLLQGKTIALKDNVAVAGIRCTNGTAAMDWTPQLDATIATRIMDASGTITGKAACENACMEGVSDTSVTGKVHNPYADNYSCGGSSSGSGRLVGTGSVDMAIGGDQGGSIRIPSSMCGIVGLKPSWGLVPYTGIISLEYTIDHTGSMTKTVQDAALLLEAIAGPDGIDDRQPPFLPEGILQYTKNLDDFFNSSDNHSRPLAGVRIGVLEEGFTIPNMDPNIFSLCKKAIDQLTSLGADVKNVSVPAHGNAAVVWMCSMPIAGGRQGLLSDMSGRKQLYLTDRVKLSGKTLTQEAFDKLSPGGQNLYLRYLYLEGKYGPELHAKCSNLLRKLSLSWCDGINQRRRVDDYDHVLKDVDVLVMPTLPSPPCKLFDEPSKHGPLERLSRNVGLVGNTAPFNSTGHPALTVPVGFVPAHEDENVKLPCGLQIVGKKWNDIDCLKIGAAWEKAVNWKEFT</sequence>
<dbReference type="PANTHER" id="PTHR11895">
    <property type="entry name" value="TRANSAMIDASE"/>
    <property type="match status" value="1"/>
</dbReference>
<dbReference type="Pfam" id="PF01425">
    <property type="entry name" value="Amidase"/>
    <property type="match status" value="1"/>
</dbReference>
<dbReference type="AlphaFoldDB" id="A0A4U0TJE8"/>
<dbReference type="PANTHER" id="PTHR11895:SF170">
    <property type="entry name" value="AMIDASE"/>
    <property type="match status" value="1"/>
</dbReference>
<evidence type="ECO:0000313" key="2">
    <source>
        <dbReference type="EMBL" id="TKA21924.1"/>
    </source>
</evidence>
<comment type="caution">
    <text evidence="2">The sequence shown here is derived from an EMBL/GenBank/DDBJ whole genome shotgun (WGS) entry which is preliminary data.</text>
</comment>
<dbReference type="GO" id="GO:0003824">
    <property type="term" value="F:catalytic activity"/>
    <property type="evidence" value="ECO:0007669"/>
    <property type="project" value="InterPro"/>
</dbReference>
<feature type="domain" description="Amidase" evidence="1">
    <location>
        <begin position="98"/>
        <end position="537"/>
    </location>
</feature>
<dbReference type="Proteomes" id="UP000308549">
    <property type="component" value="Unassembled WGS sequence"/>
</dbReference>
<dbReference type="InterPro" id="IPR036928">
    <property type="entry name" value="AS_sf"/>
</dbReference>
<protein>
    <recommendedName>
        <fullName evidence="1">Amidase domain-containing protein</fullName>
    </recommendedName>
</protein>